<evidence type="ECO:0000259" key="5">
    <source>
        <dbReference type="Pfam" id="PF00389"/>
    </source>
</evidence>
<evidence type="ECO:0000259" key="6">
    <source>
        <dbReference type="Pfam" id="PF02826"/>
    </source>
</evidence>
<keyword evidence="2 4" id="KW-0560">Oxidoreductase</keyword>
<dbReference type="Gene3D" id="3.40.50.720">
    <property type="entry name" value="NAD(P)-binding Rossmann-like Domain"/>
    <property type="match status" value="2"/>
</dbReference>
<evidence type="ECO:0000256" key="2">
    <source>
        <dbReference type="ARBA" id="ARBA00023002"/>
    </source>
</evidence>
<evidence type="ECO:0000313" key="7">
    <source>
        <dbReference type="EMBL" id="ONH82838.1"/>
    </source>
</evidence>
<reference evidence="7" key="1">
    <citation type="submission" date="2016-12" db="EMBL/GenBank/DDBJ databases">
        <title>Draft genome sequence of Roseomonas mucosa strain AU37, isolated from a peripheral intravenous catheter.</title>
        <authorList>
            <person name="Choudhury M.A."/>
            <person name="Sidjabat H.E."/>
            <person name="Wailan A.M."/>
            <person name="Zhang L."/>
            <person name="Marsh N.M."/>
            <person name="Rickard C.M."/>
            <person name="Davies M."/>
            <person name="Mcmillan D.J."/>
        </authorList>
    </citation>
    <scope>NUCLEOTIDE SEQUENCE [LARGE SCALE GENOMIC DNA]</scope>
    <source>
        <strain evidence="7">AU37</strain>
    </source>
</reference>
<dbReference type="GO" id="GO:0005829">
    <property type="term" value="C:cytosol"/>
    <property type="evidence" value="ECO:0007669"/>
    <property type="project" value="TreeGrafter"/>
</dbReference>
<dbReference type="Pfam" id="PF02826">
    <property type="entry name" value="2-Hacid_dh_C"/>
    <property type="match status" value="1"/>
</dbReference>
<dbReference type="GO" id="GO:0030267">
    <property type="term" value="F:glyoxylate reductase (NADPH) activity"/>
    <property type="evidence" value="ECO:0007669"/>
    <property type="project" value="TreeGrafter"/>
</dbReference>
<dbReference type="InterPro" id="IPR006139">
    <property type="entry name" value="D-isomer_2_OHA_DH_cat_dom"/>
</dbReference>
<dbReference type="Pfam" id="PF00389">
    <property type="entry name" value="2-Hacid_dh"/>
    <property type="match status" value="1"/>
</dbReference>
<comment type="similarity">
    <text evidence="1 4">Belongs to the D-isomer specific 2-hydroxyacid dehydrogenase family.</text>
</comment>
<keyword evidence="8" id="KW-1185">Reference proteome</keyword>
<organism evidence="7 8">
    <name type="scientific">Roseomonas mucosa</name>
    <dbReference type="NCBI Taxonomy" id="207340"/>
    <lineage>
        <taxon>Bacteria</taxon>
        <taxon>Pseudomonadati</taxon>
        <taxon>Pseudomonadota</taxon>
        <taxon>Alphaproteobacteria</taxon>
        <taxon>Acetobacterales</taxon>
        <taxon>Roseomonadaceae</taxon>
        <taxon>Roseomonas</taxon>
    </lineage>
</organism>
<dbReference type="PANTHER" id="PTHR10996:SF178">
    <property type="entry name" value="2-HYDROXYACID DEHYDROGENASE YGL185C-RELATED"/>
    <property type="match status" value="1"/>
</dbReference>
<name>A0A1S8D5J8_9PROT</name>
<dbReference type="CDD" id="cd12156">
    <property type="entry name" value="HPPR"/>
    <property type="match status" value="1"/>
</dbReference>
<dbReference type="InterPro" id="IPR006140">
    <property type="entry name" value="D-isomer_DH_NAD-bd"/>
</dbReference>
<dbReference type="InterPro" id="IPR036291">
    <property type="entry name" value="NAD(P)-bd_dom_sf"/>
</dbReference>
<dbReference type="FunFam" id="3.40.50.720:FF:000203">
    <property type="entry name" value="D-3-phosphoglycerate dehydrogenase (SerA)"/>
    <property type="match status" value="1"/>
</dbReference>
<keyword evidence="3" id="KW-0520">NAD</keyword>
<proteinExistence type="inferred from homology"/>
<dbReference type="GO" id="GO:0051287">
    <property type="term" value="F:NAD binding"/>
    <property type="evidence" value="ECO:0007669"/>
    <property type="project" value="InterPro"/>
</dbReference>
<feature type="domain" description="D-isomer specific 2-hydroxyacid dehydrogenase catalytic" evidence="5">
    <location>
        <begin position="11"/>
        <end position="310"/>
    </location>
</feature>
<evidence type="ECO:0000256" key="3">
    <source>
        <dbReference type="ARBA" id="ARBA00023027"/>
    </source>
</evidence>
<protein>
    <submittedName>
        <fullName evidence="7">Hydroxyacid dehydrogenase</fullName>
    </submittedName>
</protein>
<dbReference type="SUPFAM" id="SSF52283">
    <property type="entry name" value="Formate/glycerate dehydrogenase catalytic domain-like"/>
    <property type="match status" value="1"/>
</dbReference>
<dbReference type="AlphaFoldDB" id="A0A1S8D5J8"/>
<evidence type="ECO:0000256" key="4">
    <source>
        <dbReference type="RuleBase" id="RU003719"/>
    </source>
</evidence>
<comment type="caution">
    <text evidence="7">The sequence shown here is derived from an EMBL/GenBank/DDBJ whole genome shotgun (WGS) entry which is preliminary data.</text>
</comment>
<dbReference type="InterPro" id="IPR050223">
    <property type="entry name" value="D-isomer_2-hydroxyacid_DH"/>
</dbReference>
<dbReference type="PANTHER" id="PTHR10996">
    <property type="entry name" value="2-HYDROXYACID DEHYDROGENASE-RELATED"/>
    <property type="match status" value="1"/>
</dbReference>
<dbReference type="SUPFAM" id="SSF51735">
    <property type="entry name" value="NAD(P)-binding Rossmann-fold domains"/>
    <property type="match status" value="1"/>
</dbReference>
<dbReference type="GO" id="GO:0016618">
    <property type="term" value="F:hydroxypyruvate reductase [NAD(P)H] activity"/>
    <property type="evidence" value="ECO:0007669"/>
    <property type="project" value="TreeGrafter"/>
</dbReference>
<gene>
    <name evidence="7" type="ORF">APZ41_012660</name>
</gene>
<accession>A0A1S8D5J8</accession>
<dbReference type="EMBL" id="LLWF02000040">
    <property type="protein sequence ID" value="ONH82838.1"/>
    <property type="molecule type" value="Genomic_DNA"/>
</dbReference>
<evidence type="ECO:0000256" key="1">
    <source>
        <dbReference type="ARBA" id="ARBA00005854"/>
    </source>
</evidence>
<feature type="domain" description="D-isomer specific 2-hydroxyacid dehydrogenase NAD-binding" evidence="6">
    <location>
        <begin position="107"/>
        <end position="279"/>
    </location>
</feature>
<evidence type="ECO:0000313" key="8">
    <source>
        <dbReference type="Proteomes" id="UP000054844"/>
    </source>
</evidence>
<dbReference type="STRING" id="207340.APZ41_012660"/>
<sequence length="312" mass="32172">MTIPVLLAIDIAPENLARLRDAGFEPVQAAGRAPLPEGRAAAIRAVLTNGSTGFSAAQIAALPALEIVCALGAGHEKIDLAAAAARGIAVTNGAGTNDVAVADHAMLLLLAIARGVVQADAAARRGEWAGARQLRPSVSGKRLGLLGLGHIGQRIADRAAGGFGMEVAYHSRRVREGSPFRHEPDLGALAAWCDFLVVAAPGGAETRHLVDAAVLRALGTEGFLVNIARGSVVDTGALIEALEQDRIAGAGLDVVEGEPDNIPARLTRLENVILTPHIAGRSPEAVRATVRLVIDNLRAHFSGQPLLTPVSA</sequence>
<dbReference type="RefSeq" id="WP_058389431.1">
    <property type="nucleotide sequence ID" value="NZ_CP147879.1"/>
</dbReference>
<dbReference type="OrthoDB" id="9793626at2"/>
<dbReference type="Proteomes" id="UP000054844">
    <property type="component" value="Unassembled WGS sequence"/>
</dbReference>